<dbReference type="EMBL" id="JAUJLE010000100">
    <property type="protein sequence ID" value="KAK0983779.1"/>
    <property type="molecule type" value="Genomic_DNA"/>
</dbReference>
<accession>A0AAN6KIW6</accession>
<feature type="compositionally biased region" description="Polar residues" evidence="1">
    <location>
        <begin position="217"/>
        <end position="232"/>
    </location>
</feature>
<feature type="compositionally biased region" description="Basic residues" evidence="1">
    <location>
        <begin position="170"/>
        <end position="181"/>
    </location>
</feature>
<feature type="region of interest" description="Disordered" evidence="1">
    <location>
        <begin position="151"/>
        <end position="286"/>
    </location>
</feature>
<reference evidence="2" key="1">
    <citation type="submission" date="2023-06" db="EMBL/GenBank/DDBJ databases">
        <title>Black Yeasts Isolated from many extreme environments.</title>
        <authorList>
            <person name="Coleine C."/>
            <person name="Stajich J.E."/>
            <person name="Selbmann L."/>
        </authorList>
    </citation>
    <scope>NUCLEOTIDE SEQUENCE</scope>
    <source>
        <strain evidence="2">CCFEE 5200</strain>
    </source>
</reference>
<feature type="region of interest" description="Disordered" evidence="1">
    <location>
        <begin position="300"/>
        <end position="340"/>
    </location>
</feature>
<feature type="region of interest" description="Disordered" evidence="1">
    <location>
        <begin position="379"/>
        <end position="399"/>
    </location>
</feature>
<gene>
    <name evidence="2" type="ORF">LTR91_011145</name>
</gene>
<sequence>MAQTNVSSCVLSIVASYSSGLDVFKQLREKRSWKKQRSRATAQLGEAEVRLARSLRQGPEDIGREYLKSVQAAGEWFAVGDVIAQSSLAEIVLKLNTGLVSIISSFLGREREVVQMDYASLTELSERSREDTCRTLRQLLHRMQHAQALYSRPGLPSNELVQRGSDVHDAKRRKKRTHSRVRGPMLARVTIENSSQRSQIAVVKSGERKKKSTSSTLSRGQSEVPSAGSSARLTLPSPPYEMAEPPLQPARPSGLRSNTSPSDLQKSRSKQSALSPAIPHQHLQRPELLRATLSTPRLHSTLRPVTPHHPLPLPQQPRTRPLPENDASKPTRSRKPTPTFYSIASDGTKLGEIPLHKWAVPFDFDAMSLMNREAERDGWPVGQLEDGSGGGGGGEKGMRKKRFGFLRGLWRKGEVC</sequence>
<name>A0AAN6KIW6_9PEZI</name>
<comment type="caution">
    <text evidence="2">The sequence shown here is derived from an EMBL/GenBank/DDBJ whole genome shotgun (WGS) entry which is preliminary data.</text>
</comment>
<proteinExistence type="predicted"/>
<dbReference type="Proteomes" id="UP001175353">
    <property type="component" value="Unassembled WGS sequence"/>
</dbReference>
<keyword evidence="3" id="KW-1185">Reference proteome</keyword>
<protein>
    <submittedName>
        <fullName evidence="2">Uncharacterized protein</fullName>
    </submittedName>
</protein>
<evidence type="ECO:0000256" key="1">
    <source>
        <dbReference type="SAM" id="MobiDB-lite"/>
    </source>
</evidence>
<evidence type="ECO:0000313" key="3">
    <source>
        <dbReference type="Proteomes" id="UP001175353"/>
    </source>
</evidence>
<evidence type="ECO:0000313" key="2">
    <source>
        <dbReference type="EMBL" id="KAK0983779.1"/>
    </source>
</evidence>
<organism evidence="2 3">
    <name type="scientific">Friedmanniomyces endolithicus</name>
    <dbReference type="NCBI Taxonomy" id="329885"/>
    <lineage>
        <taxon>Eukaryota</taxon>
        <taxon>Fungi</taxon>
        <taxon>Dikarya</taxon>
        <taxon>Ascomycota</taxon>
        <taxon>Pezizomycotina</taxon>
        <taxon>Dothideomycetes</taxon>
        <taxon>Dothideomycetidae</taxon>
        <taxon>Mycosphaerellales</taxon>
        <taxon>Teratosphaeriaceae</taxon>
        <taxon>Friedmanniomyces</taxon>
    </lineage>
</organism>
<feature type="compositionally biased region" description="Polar residues" evidence="1">
    <location>
        <begin position="255"/>
        <end position="274"/>
    </location>
</feature>
<dbReference type="AlphaFoldDB" id="A0AAN6KIW6"/>